<accession>G5HJZ1</accession>
<dbReference type="Proteomes" id="UP000003763">
    <property type="component" value="Unassembled WGS sequence"/>
</dbReference>
<dbReference type="AlphaFoldDB" id="G5HJZ1"/>
<sequence length="185" mass="22001">MLLNATEKKLTNMFLDLYSQNELYKIKVKDICEKAQLSRVTFYTYFEDIERLLSFIEETTLSDVREIFKEWEYIDIALVRKGTIPMFKNVYTYVLKNRAVYKALFGNYGRHEFILSYNNHIKESIYRILEKQNKNEKKIEFVSEACQGCITQTSICWIENNFNYSVEEISYLCSGCIMALINTWS</sequence>
<name>G5HJZ1_9FIRM</name>
<dbReference type="RefSeq" id="WP_007863146.1">
    <property type="nucleotide sequence ID" value="NZ_JH376422.1"/>
</dbReference>
<feature type="domain" description="HTH tetR-type" evidence="3">
    <location>
        <begin position="4"/>
        <end position="64"/>
    </location>
</feature>
<evidence type="ECO:0000256" key="1">
    <source>
        <dbReference type="ARBA" id="ARBA00023125"/>
    </source>
</evidence>
<reference evidence="4 5" key="1">
    <citation type="submission" date="2011-08" db="EMBL/GenBank/DDBJ databases">
        <title>The Genome Sequence of Clostridium citroniae WAL-17108.</title>
        <authorList>
            <consortium name="The Broad Institute Genome Sequencing Platform"/>
            <person name="Earl A."/>
            <person name="Ward D."/>
            <person name="Feldgarden M."/>
            <person name="Gevers D."/>
            <person name="Finegold S.M."/>
            <person name="Summanen P.H."/>
            <person name="Molitoris D.R."/>
            <person name="Vaisanen M.L."/>
            <person name="Daigneault M."/>
            <person name="Allen-Vercoe E."/>
            <person name="Young S.K."/>
            <person name="Zeng Q."/>
            <person name="Gargeya S."/>
            <person name="Fitzgerald M."/>
            <person name="Haas B."/>
            <person name="Abouelleil A."/>
            <person name="Alvarado L."/>
            <person name="Arachchi H.M."/>
            <person name="Berlin A."/>
            <person name="Brown A."/>
            <person name="Chapman S.B."/>
            <person name="Chen Z."/>
            <person name="Dunbar C."/>
            <person name="Freedman E."/>
            <person name="Gearin G."/>
            <person name="Gellesch M."/>
            <person name="Goldberg J."/>
            <person name="Griggs A."/>
            <person name="Gujja S."/>
            <person name="Heiman D."/>
            <person name="Howarth C."/>
            <person name="Larson L."/>
            <person name="Lui A."/>
            <person name="MacDonald P.J.P."/>
            <person name="Montmayeur A."/>
            <person name="Murphy C."/>
            <person name="Neiman D."/>
            <person name="Pearson M."/>
            <person name="Priest M."/>
            <person name="Roberts A."/>
            <person name="Saif S."/>
            <person name="Shea T."/>
            <person name="Shenoy N."/>
            <person name="Sisk P."/>
            <person name="Stolte C."/>
            <person name="Sykes S."/>
            <person name="Wortman J."/>
            <person name="Nusbaum C."/>
            <person name="Birren B."/>
        </authorList>
    </citation>
    <scope>NUCLEOTIDE SEQUENCE [LARGE SCALE GENOMIC DNA]</scope>
    <source>
        <strain evidence="4 5">WAL-17108</strain>
    </source>
</reference>
<evidence type="ECO:0000256" key="2">
    <source>
        <dbReference type="PROSITE-ProRule" id="PRU00335"/>
    </source>
</evidence>
<comment type="caution">
    <text evidence="4">The sequence shown here is derived from an EMBL/GenBank/DDBJ whole genome shotgun (WGS) entry which is preliminary data.</text>
</comment>
<dbReference type="InterPro" id="IPR039532">
    <property type="entry name" value="TetR_C_Firmicutes"/>
</dbReference>
<keyword evidence="1 2" id="KW-0238">DNA-binding</keyword>
<gene>
    <name evidence="4" type="ORF">HMPREF9469_02903</name>
</gene>
<proteinExistence type="predicted"/>
<dbReference type="PATRIC" id="fig|742733.3.peg.3015"/>
<feature type="DNA-binding region" description="H-T-H motif" evidence="2">
    <location>
        <begin position="27"/>
        <end position="46"/>
    </location>
</feature>
<dbReference type="InterPro" id="IPR050624">
    <property type="entry name" value="HTH-type_Tx_Regulator"/>
</dbReference>
<dbReference type="PANTHER" id="PTHR43479">
    <property type="entry name" value="ACREF/ENVCD OPERON REPRESSOR-RELATED"/>
    <property type="match status" value="1"/>
</dbReference>
<dbReference type="Gene3D" id="1.10.357.10">
    <property type="entry name" value="Tetracycline Repressor, domain 2"/>
    <property type="match status" value="1"/>
</dbReference>
<dbReference type="InterPro" id="IPR001647">
    <property type="entry name" value="HTH_TetR"/>
</dbReference>
<dbReference type="SUPFAM" id="SSF46689">
    <property type="entry name" value="Homeodomain-like"/>
    <property type="match status" value="1"/>
</dbReference>
<dbReference type="GO" id="GO:0003677">
    <property type="term" value="F:DNA binding"/>
    <property type="evidence" value="ECO:0007669"/>
    <property type="project" value="UniProtKB-UniRule"/>
</dbReference>
<evidence type="ECO:0000313" key="4">
    <source>
        <dbReference type="EMBL" id="EHE98252.1"/>
    </source>
</evidence>
<dbReference type="PANTHER" id="PTHR43479:SF7">
    <property type="entry name" value="TETR-FAMILY TRANSCRIPTIONAL REGULATOR"/>
    <property type="match status" value="1"/>
</dbReference>
<dbReference type="InterPro" id="IPR009057">
    <property type="entry name" value="Homeodomain-like_sf"/>
</dbReference>
<evidence type="ECO:0000259" key="3">
    <source>
        <dbReference type="PROSITE" id="PS50977"/>
    </source>
</evidence>
<dbReference type="Pfam" id="PF14278">
    <property type="entry name" value="TetR_C_8"/>
    <property type="match status" value="1"/>
</dbReference>
<protein>
    <recommendedName>
        <fullName evidence="3">HTH tetR-type domain-containing protein</fullName>
    </recommendedName>
</protein>
<evidence type="ECO:0000313" key="5">
    <source>
        <dbReference type="Proteomes" id="UP000003763"/>
    </source>
</evidence>
<dbReference type="HOGENOM" id="CLU_087539_0_7_9"/>
<dbReference type="PROSITE" id="PS50977">
    <property type="entry name" value="HTH_TETR_2"/>
    <property type="match status" value="1"/>
</dbReference>
<organism evidence="4 5">
    <name type="scientific">[Clostridium] citroniae WAL-17108</name>
    <dbReference type="NCBI Taxonomy" id="742733"/>
    <lineage>
        <taxon>Bacteria</taxon>
        <taxon>Bacillati</taxon>
        <taxon>Bacillota</taxon>
        <taxon>Clostridia</taxon>
        <taxon>Lachnospirales</taxon>
        <taxon>Lachnospiraceae</taxon>
        <taxon>Enterocloster</taxon>
    </lineage>
</organism>
<dbReference type="EMBL" id="ADLJ01000023">
    <property type="protein sequence ID" value="EHE98252.1"/>
    <property type="molecule type" value="Genomic_DNA"/>
</dbReference>
<dbReference type="eggNOG" id="COG1309">
    <property type="taxonomic scope" value="Bacteria"/>
</dbReference>